<organism evidence="2 3">
    <name type="scientific">Geomonas limicola</name>
    <dbReference type="NCBI Taxonomy" id="2740186"/>
    <lineage>
        <taxon>Bacteria</taxon>
        <taxon>Pseudomonadati</taxon>
        <taxon>Thermodesulfobacteriota</taxon>
        <taxon>Desulfuromonadia</taxon>
        <taxon>Geobacterales</taxon>
        <taxon>Geobacteraceae</taxon>
        <taxon>Geomonas</taxon>
    </lineage>
</organism>
<evidence type="ECO:0000313" key="2">
    <source>
        <dbReference type="EMBL" id="GFO68488.1"/>
    </source>
</evidence>
<sequence length="85" mass="9510">MQDDAKLIEFIKTDLARGKFTGKLGATDDLIETEILDSLGIMKLILFLENNYAVKISDEDLTLENFTSIMSINSLIERKRATQGA</sequence>
<gene>
    <name evidence="2" type="ORF">GMLC_20670</name>
</gene>
<dbReference type="InterPro" id="IPR036736">
    <property type="entry name" value="ACP-like_sf"/>
</dbReference>
<keyword evidence="3" id="KW-1185">Reference proteome</keyword>
<reference evidence="3" key="1">
    <citation type="submission" date="2020-06" db="EMBL/GenBank/DDBJ databases">
        <title>Draft genomic sequecing of Geomonas sp. Red745.</title>
        <authorList>
            <person name="Itoh H."/>
            <person name="Xu Z.X."/>
            <person name="Ushijima N."/>
            <person name="Masuda Y."/>
            <person name="Shiratori Y."/>
            <person name="Senoo K."/>
        </authorList>
    </citation>
    <scope>NUCLEOTIDE SEQUENCE [LARGE SCALE GENOMIC DNA]</scope>
    <source>
        <strain evidence="3">Red745</strain>
    </source>
</reference>
<dbReference type="RefSeq" id="WP_183361004.1">
    <property type="nucleotide sequence ID" value="NZ_BLXZ01000003.1"/>
</dbReference>
<accession>A0A6V8N7F1</accession>
<dbReference type="SUPFAM" id="SSF47336">
    <property type="entry name" value="ACP-like"/>
    <property type="match status" value="1"/>
</dbReference>
<dbReference type="AlphaFoldDB" id="A0A6V8N7F1"/>
<dbReference type="InterPro" id="IPR009081">
    <property type="entry name" value="PP-bd_ACP"/>
</dbReference>
<proteinExistence type="predicted"/>
<dbReference type="Proteomes" id="UP000587586">
    <property type="component" value="Unassembled WGS sequence"/>
</dbReference>
<dbReference type="PROSITE" id="PS50075">
    <property type="entry name" value="CARRIER"/>
    <property type="match status" value="1"/>
</dbReference>
<dbReference type="EMBL" id="BLXZ01000003">
    <property type="protein sequence ID" value="GFO68488.1"/>
    <property type="molecule type" value="Genomic_DNA"/>
</dbReference>
<evidence type="ECO:0000259" key="1">
    <source>
        <dbReference type="PROSITE" id="PS50075"/>
    </source>
</evidence>
<dbReference type="Gene3D" id="1.10.1200.10">
    <property type="entry name" value="ACP-like"/>
    <property type="match status" value="1"/>
</dbReference>
<feature type="domain" description="Carrier" evidence="1">
    <location>
        <begin position="1"/>
        <end position="80"/>
    </location>
</feature>
<protein>
    <recommendedName>
        <fullName evidence="1">Carrier domain-containing protein</fullName>
    </recommendedName>
</protein>
<evidence type="ECO:0000313" key="3">
    <source>
        <dbReference type="Proteomes" id="UP000587586"/>
    </source>
</evidence>
<name>A0A6V8N7F1_9BACT</name>
<comment type="caution">
    <text evidence="2">The sequence shown here is derived from an EMBL/GenBank/DDBJ whole genome shotgun (WGS) entry which is preliminary data.</text>
</comment>